<gene>
    <name evidence="1" type="ORF">F8566_01475</name>
</gene>
<dbReference type="EMBL" id="WBMT01000001">
    <property type="protein sequence ID" value="KAB2352387.1"/>
    <property type="molecule type" value="Genomic_DNA"/>
</dbReference>
<name>A0A6H9YUV6_9ACTN</name>
<keyword evidence="2" id="KW-1185">Reference proteome</keyword>
<dbReference type="OrthoDB" id="3476679at2"/>
<proteinExistence type="predicted"/>
<dbReference type="AlphaFoldDB" id="A0A6H9YUV6"/>
<evidence type="ECO:0000313" key="2">
    <source>
        <dbReference type="Proteomes" id="UP000468735"/>
    </source>
</evidence>
<sequence>MSTHITKLTRAGLAGAVLTTGLSAALVTSTGSPAEARACHVMTSLELHEGAVIGERFRYCFPPDSEHPLPVVIERRVNSTTWVVVATGTGGAAYKCTGTATRTYRLKGTNHQITVPCT</sequence>
<comment type="caution">
    <text evidence="1">The sequence shown here is derived from an EMBL/GenBank/DDBJ whole genome shotgun (WGS) entry which is preliminary data.</text>
</comment>
<organism evidence="1 2">
    <name type="scientific">Actinomadura rudentiformis</name>
    <dbReference type="NCBI Taxonomy" id="359158"/>
    <lineage>
        <taxon>Bacteria</taxon>
        <taxon>Bacillati</taxon>
        <taxon>Actinomycetota</taxon>
        <taxon>Actinomycetes</taxon>
        <taxon>Streptosporangiales</taxon>
        <taxon>Thermomonosporaceae</taxon>
        <taxon>Actinomadura</taxon>
    </lineage>
</organism>
<evidence type="ECO:0000313" key="1">
    <source>
        <dbReference type="EMBL" id="KAB2352387.1"/>
    </source>
</evidence>
<accession>A0A6H9YUV6</accession>
<protein>
    <submittedName>
        <fullName evidence="1">Uncharacterized protein</fullName>
    </submittedName>
</protein>
<dbReference type="Proteomes" id="UP000468735">
    <property type="component" value="Unassembled WGS sequence"/>
</dbReference>
<dbReference type="RefSeq" id="WP_151557148.1">
    <property type="nucleotide sequence ID" value="NZ_WBMT01000001.1"/>
</dbReference>
<reference evidence="1 2" key="1">
    <citation type="submission" date="2019-09" db="EMBL/GenBank/DDBJ databases">
        <title>Actinomadura physcomitrii sp. nov., a novel actinomycete isolated from moss [Physcomitrium sphaericum (Ludw) Fuernr].</title>
        <authorList>
            <person name="Zhuang X."/>
            <person name="Liu C."/>
        </authorList>
    </citation>
    <scope>NUCLEOTIDE SEQUENCE [LARGE SCALE GENOMIC DNA]</scope>
    <source>
        <strain evidence="1 2">HMC1</strain>
    </source>
</reference>